<evidence type="ECO:0000313" key="1">
    <source>
        <dbReference type="EMBL" id="MBR7831690.1"/>
    </source>
</evidence>
<reference evidence="1" key="1">
    <citation type="submission" date="2021-04" db="EMBL/GenBank/DDBJ databases">
        <title>Genome based classification of Actinospica acidithermotolerans sp. nov., an actinobacterium isolated from an Indonesian hot spring.</title>
        <authorList>
            <person name="Kusuma A.B."/>
            <person name="Putra K.E."/>
            <person name="Nafisah S."/>
            <person name="Loh J."/>
            <person name="Nouioui I."/>
            <person name="Goodfellow M."/>
        </authorList>
    </citation>
    <scope>NUCLEOTIDE SEQUENCE</scope>
    <source>
        <strain evidence="1">CSCA 57</strain>
    </source>
</reference>
<protein>
    <submittedName>
        <fullName evidence="1">Uncharacterized protein</fullName>
    </submittedName>
</protein>
<evidence type="ECO:0000313" key="2">
    <source>
        <dbReference type="Proteomes" id="UP000675781"/>
    </source>
</evidence>
<sequence>MSLADKVWKNKRVADLEDLVVAELARAAGRSTWEQFMKLDGILTGIGDGADARLAYQMSYPVLA</sequence>
<comment type="caution">
    <text evidence="1">The sequence shown here is derived from an EMBL/GenBank/DDBJ whole genome shotgun (WGS) entry which is preliminary data.</text>
</comment>
<gene>
    <name evidence="1" type="ORF">KDL01_00370</name>
</gene>
<keyword evidence="2" id="KW-1185">Reference proteome</keyword>
<name>A0A941IKC4_9ACTN</name>
<dbReference type="Proteomes" id="UP000675781">
    <property type="component" value="Unassembled WGS sequence"/>
</dbReference>
<organism evidence="1 2">
    <name type="scientific">Actinospica durhamensis</name>
    <dbReference type="NCBI Taxonomy" id="1508375"/>
    <lineage>
        <taxon>Bacteria</taxon>
        <taxon>Bacillati</taxon>
        <taxon>Actinomycetota</taxon>
        <taxon>Actinomycetes</taxon>
        <taxon>Catenulisporales</taxon>
        <taxon>Actinospicaceae</taxon>
        <taxon>Actinospica</taxon>
    </lineage>
</organism>
<dbReference type="AlphaFoldDB" id="A0A941IKC4"/>
<proteinExistence type="predicted"/>
<dbReference type="EMBL" id="JAGSOG010000001">
    <property type="protein sequence ID" value="MBR7831690.1"/>
    <property type="molecule type" value="Genomic_DNA"/>
</dbReference>
<accession>A0A941IKC4</accession>